<evidence type="ECO:0008006" key="3">
    <source>
        <dbReference type="Google" id="ProtNLM"/>
    </source>
</evidence>
<reference evidence="1 2" key="1">
    <citation type="submission" date="2018-03" db="EMBL/GenBank/DDBJ databases">
        <title>The ancient ancestry and fast evolution of plastids.</title>
        <authorList>
            <person name="Moore K.R."/>
            <person name="Magnabosco C."/>
            <person name="Momper L."/>
            <person name="Gold D.A."/>
            <person name="Bosak T."/>
            <person name="Fournier G.P."/>
        </authorList>
    </citation>
    <scope>NUCLEOTIDE SEQUENCE [LARGE SCALE GENOMIC DNA]</scope>
    <source>
        <strain evidence="1 2">CCALA 037</strain>
    </source>
</reference>
<sequence>MSDSILNPIKLVGYHGTNLESAQQILQTGFILSRNKYDWLGKGVYFWQDAPYRAWDWASEYCGKHGGDPAVIRSVVKINRGEFMDLLDYSQDPNWANHLSMAHQYLQQQTNSRLPPNKRAIGYHALDRLVLDTLIEDILKPIDINVIAVRACFQEGEEIYPGSAIYNKSHIQVAVRDTSSIVESILLTEKDF</sequence>
<dbReference type="AlphaFoldDB" id="A0A2T1GL82"/>
<proteinExistence type="predicted"/>
<dbReference type="Gene3D" id="3.90.175.10">
    <property type="entry name" value="Diphtheria Toxin, domain 1"/>
    <property type="match status" value="1"/>
</dbReference>
<organism evidence="1 2">
    <name type="scientific">Chamaesiphon polymorphus CCALA 037</name>
    <dbReference type="NCBI Taxonomy" id="2107692"/>
    <lineage>
        <taxon>Bacteria</taxon>
        <taxon>Bacillati</taxon>
        <taxon>Cyanobacteriota</taxon>
        <taxon>Cyanophyceae</taxon>
        <taxon>Gomontiellales</taxon>
        <taxon>Chamaesiphonaceae</taxon>
        <taxon>Chamaesiphon</taxon>
    </lineage>
</organism>
<accession>A0A2T1GL82</accession>
<evidence type="ECO:0000313" key="1">
    <source>
        <dbReference type="EMBL" id="PSB58528.1"/>
    </source>
</evidence>
<evidence type="ECO:0000313" key="2">
    <source>
        <dbReference type="Proteomes" id="UP000238937"/>
    </source>
</evidence>
<dbReference type="RefSeq" id="WP_106300719.1">
    <property type="nucleotide sequence ID" value="NZ_PVWO01000032.1"/>
</dbReference>
<dbReference type="EMBL" id="PVWO01000032">
    <property type="protein sequence ID" value="PSB58528.1"/>
    <property type="molecule type" value="Genomic_DNA"/>
</dbReference>
<keyword evidence="2" id="KW-1185">Reference proteome</keyword>
<dbReference type="OrthoDB" id="274805at2"/>
<dbReference type="Proteomes" id="UP000238937">
    <property type="component" value="Unassembled WGS sequence"/>
</dbReference>
<dbReference type="SUPFAM" id="SSF56399">
    <property type="entry name" value="ADP-ribosylation"/>
    <property type="match status" value="1"/>
</dbReference>
<protein>
    <recommendedName>
        <fullName evidence="3">DUF3990 domain-containing protein</fullName>
    </recommendedName>
</protein>
<name>A0A2T1GL82_9CYAN</name>
<gene>
    <name evidence="1" type="ORF">C7B77_04470</name>
</gene>
<comment type="caution">
    <text evidence="1">The sequence shown here is derived from an EMBL/GenBank/DDBJ whole genome shotgun (WGS) entry which is preliminary data.</text>
</comment>